<dbReference type="Proteomes" id="UP000228921">
    <property type="component" value="Unassembled WGS sequence"/>
</dbReference>
<proteinExistence type="predicted"/>
<dbReference type="Gene3D" id="2.60.120.380">
    <property type="match status" value="1"/>
</dbReference>
<name>A0A2M8P1E1_9CHLR</name>
<dbReference type="AlphaFoldDB" id="A0A2M8P1E1"/>
<protein>
    <recommendedName>
        <fullName evidence="3">Peptidase C-terminal archaeal/bacterial domain-containing protein</fullName>
    </recommendedName>
</protein>
<reference evidence="1 2" key="1">
    <citation type="submission" date="2017-11" db="EMBL/GenBank/DDBJ databases">
        <title>Evolution of Phototrophy in the Chloroflexi Phylum Driven by Horizontal Gene Transfer.</title>
        <authorList>
            <person name="Ward L.M."/>
            <person name="Hemp J."/>
            <person name="Shih P.M."/>
            <person name="Mcglynn S.E."/>
            <person name="Fischer W."/>
        </authorList>
    </citation>
    <scope>NUCLEOTIDE SEQUENCE [LARGE SCALE GENOMIC DNA]</scope>
    <source>
        <strain evidence="1">CP2_2F</strain>
    </source>
</reference>
<dbReference type="EMBL" id="PGTK01000003">
    <property type="protein sequence ID" value="PJF31359.1"/>
    <property type="molecule type" value="Genomic_DNA"/>
</dbReference>
<evidence type="ECO:0008006" key="3">
    <source>
        <dbReference type="Google" id="ProtNLM"/>
    </source>
</evidence>
<sequence>MNAFLCPAAGRVVSFPQARSIHLLKKFIALWLLAGLLLHGLLALHAQDATPITYGVPFEGEFTVDNRQARFIFEGKAGEIIYVFPQGTGLFPMLEFDIRLTDSRNTALGALYNKERLKPVLIAELPAEGRYTITLTGNMGGTYRLELQRTLNLLPDTQIEGVIAPEESRFYIIRSPQPLKITLTYTRLDGTFSPELRIEDFEQGFPREIAAVFGRALSTATLELSLEANVEYLVTLAQKAFDFASIIETVTPQRYRISIASLR</sequence>
<gene>
    <name evidence="1" type="ORF">CUN51_03235</name>
</gene>
<evidence type="ECO:0000313" key="2">
    <source>
        <dbReference type="Proteomes" id="UP000228921"/>
    </source>
</evidence>
<comment type="caution">
    <text evidence="1">The sequence shown here is derived from an EMBL/GenBank/DDBJ whole genome shotgun (WGS) entry which is preliminary data.</text>
</comment>
<evidence type="ECO:0000313" key="1">
    <source>
        <dbReference type="EMBL" id="PJF31359.1"/>
    </source>
</evidence>
<organism evidence="1 2">
    <name type="scientific">Candidatus Thermofonsia Clade 1 bacterium</name>
    <dbReference type="NCBI Taxonomy" id="2364210"/>
    <lineage>
        <taxon>Bacteria</taxon>
        <taxon>Bacillati</taxon>
        <taxon>Chloroflexota</taxon>
        <taxon>Candidatus Thermofontia</taxon>
        <taxon>Candidatus Thermofonsia Clade 1</taxon>
    </lineage>
</organism>
<accession>A0A2M8P1E1</accession>